<dbReference type="InterPro" id="IPR011650">
    <property type="entry name" value="Peptidase_M20_dimer"/>
</dbReference>
<dbReference type="PIRSF" id="PIRSF037226">
    <property type="entry name" value="Amidohydrolase_ACY1L2_prd"/>
    <property type="match status" value="1"/>
</dbReference>
<proteinExistence type="inferred from homology"/>
<keyword evidence="5" id="KW-1185">Reference proteome</keyword>
<evidence type="ECO:0000313" key="5">
    <source>
        <dbReference type="Proteomes" id="UP000078561"/>
    </source>
</evidence>
<dbReference type="NCBIfam" id="TIGR01891">
    <property type="entry name" value="amidohydrolases"/>
    <property type="match status" value="1"/>
</dbReference>
<dbReference type="EMBL" id="LT554760">
    <property type="protein sequence ID" value="SAM07440.1"/>
    <property type="molecule type" value="Genomic_DNA"/>
</dbReference>
<dbReference type="InterPro" id="IPR017439">
    <property type="entry name" value="Amidohydrolase"/>
</dbReference>
<organism evidence="4">
    <name type="scientific">Absidia glauca</name>
    <name type="common">Pin mould</name>
    <dbReference type="NCBI Taxonomy" id="4829"/>
    <lineage>
        <taxon>Eukaryota</taxon>
        <taxon>Fungi</taxon>
        <taxon>Fungi incertae sedis</taxon>
        <taxon>Mucoromycota</taxon>
        <taxon>Mucoromycotina</taxon>
        <taxon>Mucoromycetes</taxon>
        <taxon>Mucorales</taxon>
        <taxon>Cunninghamellaceae</taxon>
        <taxon>Absidia</taxon>
    </lineage>
</organism>
<dbReference type="PANTHER" id="PTHR30575:SF0">
    <property type="entry name" value="XAA-ARG DIPEPTIDASE"/>
    <property type="match status" value="1"/>
</dbReference>
<dbReference type="SUPFAM" id="SSF55031">
    <property type="entry name" value="Bacterial exopeptidase dimerisation domain"/>
    <property type="match status" value="1"/>
</dbReference>
<protein>
    <recommendedName>
        <fullName evidence="1">Peptidase M20 domain-containing protein 2</fullName>
    </recommendedName>
</protein>
<feature type="domain" description="Peptidase M20 dimerisation" evidence="3">
    <location>
        <begin position="211"/>
        <end position="305"/>
    </location>
</feature>
<dbReference type="GO" id="GO:0016805">
    <property type="term" value="F:dipeptidase activity"/>
    <property type="evidence" value="ECO:0007669"/>
    <property type="project" value="InterPro"/>
</dbReference>
<dbReference type="SUPFAM" id="SSF53187">
    <property type="entry name" value="Zn-dependent exopeptidases"/>
    <property type="match status" value="1"/>
</dbReference>
<dbReference type="OrthoDB" id="6119954at2759"/>
<dbReference type="OMA" id="HYAITDT"/>
<evidence type="ECO:0000313" key="4">
    <source>
        <dbReference type="EMBL" id="SAM07440.1"/>
    </source>
</evidence>
<dbReference type="STRING" id="4829.A0A168RVB3"/>
<dbReference type="AlphaFoldDB" id="A0A168RVB3"/>
<dbReference type="InterPro" id="IPR052030">
    <property type="entry name" value="Peptidase_M20/M20A_hydrolases"/>
</dbReference>
<dbReference type="InParanoid" id="A0A168RVB3"/>
<evidence type="ECO:0000256" key="1">
    <source>
        <dbReference type="PIRNR" id="PIRNR037226"/>
    </source>
</evidence>
<dbReference type="Gene3D" id="3.40.630.10">
    <property type="entry name" value="Zn peptidases"/>
    <property type="match status" value="1"/>
</dbReference>
<reference evidence="4" key="1">
    <citation type="submission" date="2016-04" db="EMBL/GenBank/DDBJ databases">
        <authorList>
            <person name="Evans L.H."/>
            <person name="Alamgir A."/>
            <person name="Owens N."/>
            <person name="Weber N.D."/>
            <person name="Virtaneva K."/>
            <person name="Barbian K."/>
            <person name="Babar A."/>
            <person name="Rosenke K."/>
        </authorList>
    </citation>
    <scope>NUCLEOTIDE SEQUENCE [LARGE SCALE GENOMIC DNA]</scope>
    <source>
        <strain evidence="4">CBS 101.48</strain>
    </source>
</reference>
<dbReference type="PANTHER" id="PTHR30575">
    <property type="entry name" value="PEPTIDASE M20"/>
    <property type="match status" value="1"/>
</dbReference>
<sequence length="438" mass="48391">MCHHHDKDQYPTSGRVEHPPSYVESMDKALQHLDLKCDFEEADSIIKKAIDNVDGELRGISLDLHAHPETGMKEYHAHKILTNYLESKGFKVTRHAYNMETAFTAEYSHGEGRRVGVCSEYDALPSIGQGCGHNLIAICGVAGAIGLKALLEQGKAHGKVVLFGTPAEEVFIGKIEMVHQRAFQDNVDVCVMLHPSPVDAQYIHMIASQDVVVEFFGKPSHASGSPWNGVNALDAMVQAYNNISMLRQQLLPTDRVHGIITKGGAAPNIIPDYTSGWFYVRTHKYKEIHRIKSKVEKCFEAAAKSTGCQVKYKWTERGATRDVVQNSVMADTYAHYMKQTGVVFASRREQEGFPSGSTDMGNVSYVVPSIHPMFAIPASGSTHSKEFAADAKTETAHKRSMTAAKAMTMTAAKVLLSRGFYHAVKSEFEDTVGEDERQ</sequence>
<dbReference type="InterPro" id="IPR036264">
    <property type="entry name" value="Bact_exopeptidase_dim_dom"/>
</dbReference>
<gene>
    <name evidence="4" type="primary">ABSGL_13083.1 scaffold 13659</name>
</gene>
<evidence type="ECO:0000259" key="3">
    <source>
        <dbReference type="Pfam" id="PF07687"/>
    </source>
</evidence>
<evidence type="ECO:0000256" key="2">
    <source>
        <dbReference type="SAM" id="MobiDB-lite"/>
    </source>
</evidence>
<name>A0A168RVB3_ABSGL</name>
<dbReference type="Pfam" id="PF07687">
    <property type="entry name" value="M20_dimer"/>
    <property type="match status" value="1"/>
</dbReference>
<dbReference type="CDD" id="cd05672">
    <property type="entry name" value="M20_ACY1L2-like"/>
    <property type="match status" value="1"/>
</dbReference>
<accession>A0A168RVB3</accession>
<comment type="similarity">
    <text evidence="1">Belongs to the peptidase M20A family.</text>
</comment>
<dbReference type="InterPro" id="IPR017144">
    <property type="entry name" value="Xaa-Arg_dipeptidase"/>
</dbReference>
<dbReference type="Proteomes" id="UP000078561">
    <property type="component" value="Unassembled WGS sequence"/>
</dbReference>
<dbReference type="FunFam" id="3.30.70.360:FF:000004">
    <property type="entry name" value="Peptidase M20 domain-containing protein 2"/>
    <property type="match status" value="1"/>
</dbReference>
<feature type="region of interest" description="Disordered" evidence="2">
    <location>
        <begin position="1"/>
        <end position="20"/>
    </location>
</feature>
<dbReference type="Gene3D" id="3.30.70.360">
    <property type="match status" value="1"/>
</dbReference>